<sequence length="722" mass="80710">MILKYKVKKALLPFFLGAVVVAGASATLAVSLKDRSNKNVVFEIDLNVAKSSGFIADAYRRAVNDFNAWNKTHGYTGIDVELDFAPANEVYNKLNSKAQLPNLYLTYADGAVRYEKLLPEKQKDLVVDIGNVINWNDEYEVTVATPGKPTKKEQVLMDSLKRWKKQSNKNNNEFIGKGNLDELMENYKDIPSAVPTPQPQQNKNKTMQTKEVQEDYNHYTPYLDSFIQEGLSNDGKMYVAPIGKSIMTGIINKKIVSEVYYIVTGNILDPTIFPMAEYFKVLNNEENADLANQDDFNKNYETAVSDPELQNKVRENQPKVDFSETVKDISAISSNNVYKKDGTKSIKDLVIEIFKDLKHEGSLTRKDTFKSAEESKLTKIFSDMNNVEIMTYVFWKITNNSSLSDQNKVNSYAMGADDITGLVYANIATGGEENLYNYNNDDPYSIQIQKESHGLQRTLDLFGMANKLAPFDGNGNGGNGSHPGTIFGGSGGYGSNYFVDGGMMNYYGSSAGASHWYWQKPKTQDKYKRLDITTKVHPEDLVTIGGITDGGSDKSSVVQQGPGIAMFKDKNVAKNKVAAKFLNFFLQPDAVSRFGIKASYIPSTKSAYEYNGQPGIFIEKGFNQNDKDYGTVYAKEAVEKYLDAIIQKKINLWTVTPSPFGDIMRAGVIADFFGKYYGTADISAKWDDSSVDFFWEAETGNIETKIADLFGSFAELKWMENK</sequence>
<reference evidence="1 2" key="1">
    <citation type="submission" date="2017-11" db="EMBL/GenBank/DDBJ databases">
        <title>Genome sequence of Entomoplasma somnilux PYAN-1 (ATCC 49194).</title>
        <authorList>
            <person name="Lo W.-S."/>
            <person name="Gasparich G.E."/>
            <person name="Kuo C.-H."/>
        </authorList>
    </citation>
    <scope>NUCLEOTIDE SEQUENCE [LARGE SCALE GENOMIC DNA]</scope>
    <source>
        <strain evidence="1 2">PYAN-1</strain>
    </source>
</reference>
<dbReference type="SUPFAM" id="SSF53850">
    <property type="entry name" value="Periplasmic binding protein-like II"/>
    <property type="match status" value="1"/>
</dbReference>
<evidence type="ECO:0000313" key="2">
    <source>
        <dbReference type="Proteomes" id="UP000232230"/>
    </source>
</evidence>
<proteinExistence type="predicted"/>
<dbReference type="RefSeq" id="WP_024863753.1">
    <property type="nucleotide sequence ID" value="NZ_CP024965.1"/>
</dbReference>
<keyword evidence="2" id="KW-1185">Reference proteome</keyword>
<dbReference type="AlphaFoldDB" id="A0A2K8P0N3"/>
<name>A0A2K8P0N3_9MOLU</name>
<dbReference type="Proteomes" id="UP000232230">
    <property type="component" value="Chromosome"/>
</dbReference>
<gene>
    <name evidence="1" type="primary">ugpB</name>
    <name evidence="1" type="ORF">ESOMN_v1c01760</name>
</gene>
<dbReference type="KEGG" id="esx:ESOMN_v1c01760"/>
<protein>
    <submittedName>
        <fullName evidence="1">sn-glycerol-3-phosphate ABC transporter substrate-binding protein</fullName>
    </submittedName>
</protein>
<accession>A0A2K8P0N3</accession>
<organism evidence="1 2">
    <name type="scientific">Williamsoniiplasma somnilux</name>
    <dbReference type="NCBI Taxonomy" id="215578"/>
    <lineage>
        <taxon>Bacteria</taxon>
        <taxon>Bacillati</taxon>
        <taxon>Mycoplasmatota</taxon>
        <taxon>Mollicutes</taxon>
        <taxon>Entomoplasmatales</taxon>
        <taxon>Williamsoniiplasma</taxon>
    </lineage>
</organism>
<dbReference type="EMBL" id="CP024965">
    <property type="protein sequence ID" value="ATZ18561.1"/>
    <property type="molecule type" value="Genomic_DNA"/>
</dbReference>
<dbReference type="Gene3D" id="3.40.190.10">
    <property type="entry name" value="Periplasmic binding protein-like II"/>
    <property type="match status" value="2"/>
</dbReference>
<evidence type="ECO:0000313" key="1">
    <source>
        <dbReference type="EMBL" id="ATZ18561.1"/>
    </source>
</evidence>